<dbReference type="Gene3D" id="3.20.20.10">
    <property type="entry name" value="Alanine racemase"/>
    <property type="match status" value="1"/>
</dbReference>
<evidence type="ECO:0000256" key="4">
    <source>
        <dbReference type="RuleBase" id="RU004514"/>
    </source>
</evidence>
<evidence type="ECO:0000259" key="5">
    <source>
        <dbReference type="Pfam" id="PF01168"/>
    </source>
</evidence>
<dbReference type="InterPro" id="IPR029066">
    <property type="entry name" value="PLP-binding_barrel"/>
</dbReference>
<feature type="domain" description="Alanine racemase N-terminal" evidence="5">
    <location>
        <begin position="15"/>
        <end position="229"/>
    </location>
</feature>
<dbReference type="Pfam" id="PF01168">
    <property type="entry name" value="Ala_racemase_N"/>
    <property type="match status" value="1"/>
</dbReference>
<dbReference type="InterPro" id="IPR011078">
    <property type="entry name" value="PyrdxlP_homeostasis"/>
</dbReference>
<dbReference type="EMBL" id="CP034170">
    <property type="protein sequence ID" value="AZI58548.1"/>
    <property type="molecule type" value="Genomic_DNA"/>
</dbReference>
<name>A0A3G8ZN32_9ACTN</name>
<proteinExistence type="inferred from homology"/>
<dbReference type="RefSeq" id="WP_124799457.1">
    <property type="nucleotide sequence ID" value="NZ_CP034170.1"/>
</dbReference>
<dbReference type="Proteomes" id="UP000268084">
    <property type="component" value="Chromosome"/>
</dbReference>
<dbReference type="AlphaFoldDB" id="A0A3G8ZN32"/>
<comment type="cofactor">
    <cofactor evidence="3">
        <name>pyridoxal 5'-phosphate</name>
        <dbReference type="ChEBI" id="CHEBI:597326"/>
    </cofactor>
</comment>
<reference evidence="6 7" key="1">
    <citation type="submission" date="2018-11" db="EMBL/GenBank/DDBJ databases">
        <authorList>
            <person name="Da X."/>
        </authorList>
    </citation>
    <scope>NUCLEOTIDE SEQUENCE [LARGE SCALE GENOMIC DNA]</scope>
    <source>
        <strain evidence="6 7">S14-144</strain>
    </source>
</reference>
<evidence type="ECO:0000313" key="7">
    <source>
        <dbReference type="Proteomes" id="UP000268084"/>
    </source>
</evidence>
<evidence type="ECO:0000313" key="6">
    <source>
        <dbReference type="EMBL" id="AZI58548.1"/>
    </source>
</evidence>
<reference evidence="6 7" key="2">
    <citation type="submission" date="2018-12" db="EMBL/GenBank/DDBJ databases">
        <title>Nakamurella antarcticus sp. nov., isolated from Antarctica South Shetland Islands soil.</title>
        <authorList>
            <person name="Peng F."/>
        </authorList>
    </citation>
    <scope>NUCLEOTIDE SEQUENCE [LARGE SCALE GENOMIC DNA]</scope>
    <source>
        <strain evidence="6 7">S14-144</strain>
    </source>
</reference>
<evidence type="ECO:0000256" key="3">
    <source>
        <dbReference type="PIRSR" id="PIRSR004848-1"/>
    </source>
</evidence>
<dbReference type="PIRSF" id="PIRSF004848">
    <property type="entry name" value="YBL036c_PLPDEIII"/>
    <property type="match status" value="1"/>
</dbReference>
<dbReference type="PANTHER" id="PTHR10146:SF14">
    <property type="entry name" value="PYRIDOXAL PHOSPHATE HOMEOSTASIS PROTEIN"/>
    <property type="match status" value="1"/>
</dbReference>
<evidence type="ECO:0000256" key="2">
    <source>
        <dbReference type="HAMAP-Rule" id="MF_02087"/>
    </source>
</evidence>
<accession>A0A3G8ZN32</accession>
<dbReference type="SUPFAM" id="SSF51419">
    <property type="entry name" value="PLP-binding barrel"/>
    <property type="match status" value="1"/>
</dbReference>
<dbReference type="NCBIfam" id="TIGR00044">
    <property type="entry name" value="YggS family pyridoxal phosphate-dependent enzyme"/>
    <property type="match status" value="1"/>
</dbReference>
<gene>
    <name evidence="6" type="ORF">EH165_10815</name>
</gene>
<sequence>MTTPQPRELPRQLAALRQRADAAAVAAGRLPTDVKILLATKTQSAARIIEALQAGYNLIGENRVNEVVEKARELAAFAPTTHFIGHLQSNKIGQVLPLVSCIQTVDSADLASKLSNRSVDAGRVMDVFLQVNVSGEDSKSGLTPQRAPEVAAYIATLPGVRLTGYMTVGLNSPDAAAVQAGYLQLAHMRDELKLDGARQLSMGMSGDFELAIACGATMVRLGSAAFGARAVR</sequence>
<dbReference type="InterPro" id="IPR001608">
    <property type="entry name" value="Ala_racemase_N"/>
</dbReference>
<dbReference type="PANTHER" id="PTHR10146">
    <property type="entry name" value="PROLINE SYNTHETASE CO-TRANSCRIBED BACTERIAL HOMOLOG PROTEIN"/>
    <property type="match status" value="1"/>
</dbReference>
<evidence type="ECO:0000256" key="1">
    <source>
        <dbReference type="ARBA" id="ARBA00022898"/>
    </source>
</evidence>
<dbReference type="HAMAP" id="MF_02087">
    <property type="entry name" value="PLP_homeostasis"/>
    <property type="match status" value="1"/>
</dbReference>
<keyword evidence="7" id="KW-1185">Reference proteome</keyword>
<dbReference type="KEGG" id="nak:EH165_10815"/>
<organism evidence="6 7">
    <name type="scientific">Nakamurella antarctica</name>
    <dbReference type="NCBI Taxonomy" id="1902245"/>
    <lineage>
        <taxon>Bacteria</taxon>
        <taxon>Bacillati</taxon>
        <taxon>Actinomycetota</taxon>
        <taxon>Actinomycetes</taxon>
        <taxon>Nakamurellales</taxon>
        <taxon>Nakamurellaceae</taxon>
        <taxon>Nakamurella</taxon>
    </lineage>
</organism>
<comment type="similarity">
    <text evidence="2 4">Belongs to the pyridoxal phosphate-binding protein YggS/PROSC family.</text>
</comment>
<feature type="modified residue" description="N6-(pyridoxal phosphate)lysine" evidence="2 3">
    <location>
        <position position="41"/>
    </location>
</feature>
<dbReference type="CDD" id="cd00635">
    <property type="entry name" value="PLPDE_III_YBL036c_like"/>
    <property type="match status" value="1"/>
</dbReference>
<protein>
    <recommendedName>
        <fullName evidence="2">Pyridoxal phosphate homeostasis protein</fullName>
        <shortName evidence="2">PLP homeostasis protein</shortName>
    </recommendedName>
</protein>
<dbReference type="GO" id="GO:0030170">
    <property type="term" value="F:pyridoxal phosphate binding"/>
    <property type="evidence" value="ECO:0007669"/>
    <property type="project" value="UniProtKB-UniRule"/>
</dbReference>
<keyword evidence="1 2" id="KW-0663">Pyridoxal phosphate</keyword>
<comment type="function">
    <text evidence="2">Pyridoxal 5'-phosphate (PLP)-binding protein, which is involved in PLP homeostasis.</text>
</comment>
<dbReference type="OrthoDB" id="9804072at2"/>